<dbReference type="AlphaFoldDB" id="A0A2K8NSU5"/>
<dbReference type="InterPro" id="IPR003812">
    <property type="entry name" value="Fido"/>
</dbReference>
<accession>A0A2K8NSU5</accession>
<dbReference type="Proteomes" id="UP000232063">
    <property type="component" value="Chromosome"/>
</dbReference>
<keyword evidence="3" id="KW-1185">Reference proteome</keyword>
<dbReference type="InterPro" id="IPR036597">
    <property type="entry name" value="Fido-like_dom_sf"/>
</dbReference>
<dbReference type="EMBL" id="CP024963">
    <property type="protein sequence ID" value="ATZ16869.1"/>
    <property type="molecule type" value="Genomic_DNA"/>
</dbReference>
<dbReference type="KEGG" id="elj:ELUMI_v1c01430"/>
<dbReference type="SUPFAM" id="SSF140931">
    <property type="entry name" value="Fic-like"/>
    <property type="match status" value="1"/>
</dbReference>
<evidence type="ECO:0000313" key="3">
    <source>
        <dbReference type="Proteomes" id="UP000232063"/>
    </source>
</evidence>
<evidence type="ECO:0000259" key="1">
    <source>
        <dbReference type="PROSITE" id="PS51459"/>
    </source>
</evidence>
<gene>
    <name evidence="2" type="ORF">ELUMI_v1c01430</name>
</gene>
<reference evidence="2 3" key="1">
    <citation type="submission" date="2017-11" db="EMBL/GenBank/DDBJ databases">
        <title>Genome sequence of Entomoplasma luminosum PIMN-1 (ATCC 49195).</title>
        <authorList>
            <person name="Lo W.-S."/>
            <person name="Gasparich G.E."/>
            <person name="Kuo C.-H."/>
        </authorList>
    </citation>
    <scope>NUCLEOTIDE SEQUENCE [LARGE SCALE GENOMIC DNA]</scope>
    <source>
        <strain evidence="2 3">PIMN-1</strain>
    </source>
</reference>
<proteinExistence type="predicted"/>
<dbReference type="RefSeq" id="WP_025734389.1">
    <property type="nucleotide sequence ID" value="NZ_CP024963.1"/>
</dbReference>
<feature type="domain" description="Fido" evidence="1">
    <location>
        <begin position="73"/>
        <end position="216"/>
    </location>
</feature>
<organism evidence="2 3">
    <name type="scientific">Williamsoniiplasma luminosum</name>
    <dbReference type="NCBI Taxonomy" id="214888"/>
    <lineage>
        <taxon>Bacteria</taxon>
        <taxon>Bacillati</taxon>
        <taxon>Mycoplasmatota</taxon>
        <taxon>Mollicutes</taxon>
        <taxon>Entomoplasmatales</taxon>
        <taxon>Williamsoniiplasma</taxon>
    </lineage>
</organism>
<dbReference type="Gene3D" id="1.10.3290.10">
    <property type="entry name" value="Fido-like domain"/>
    <property type="match status" value="1"/>
</dbReference>
<dbReference type="Pfam" id="PF02661">
    <property type="entry name" value="Fic"/>
    <property type="match status" value="1"/>
</dbReference>
<dbReference type="OrthoDB" id="9813719at2"/>
<sequence>MNKWNESFLIAKKNLKKNIYSLSQFEGINATIPETETILEVGKSRGVDEFDINIILNLKRAWNYILNNPTSYIDDEYIKEINAIVARNQSLSAGNFRGKDNFVSVFGVKEEIKPLTDEERCAYLKEINNIKNPKERALEYLVFGITSQMFWDGNKRTSFLMSNAILINENIGVLNIDLDDLDLFNKSLSNYYNEKNEDNKNILLRVLEQNIEYSSEYANDLEL</sequence>
<name>A0A2K8NSU5_9MOLU</name>
<protein>
    <recommendedName>
        <fullName evidence="1">Fido domain-containing protein</fullName>
    </recommendedName>
</protein>
<evidence type="ECO:0000313" key="2">
    <source>
        <dbReference type="EMBL" id="ATZ16869.1"/>
    </source>
</evidence>
<dbReference type="PROSITE" id="PS51459">
    <property type="entry name" value="FIDO"/>
    <property type="match status" value="1"/>
</dbReference>